<protein>
    <submittedName>
        <fullName evidence="1">Uncharacterized protein</fullName>
    </submittedName>
</protein>
<evidence type="ECO:0000313" key="1">
    <source>
        <dbReference type="EMBL" id="PJD86120.1"/>
    </source>
</evidence>
<dbReference type="EMBL" id="NEEW01000005">
    <property type="protein sequence ID" value="PJD86120.1"/>
    <property type="molecule type" value="Genomic_DNA"/>
</dbReference>
<gene>
    <name evidence="1" type="ORF">B9Q30_09450</name>
</gene>
<proteinExistence type="predicted"/>
<dbReference type="AlphaFoldDB" id="A0A2J0Q0I5"/>
<organism evidence="1 2">
    <name type="scientific">Enterobacter hormaechei</name>
    <dbReference type="NCBI Taxonomy" id="158836"/>
    <lineage>
        <taxon>Bacteria</taxon>
        <taxon>Pseudomonadati</taxon>
        <taxon>Pseudomonadota</taxon>
        <taxon>Gammaproteobacteria</taxon>
        <taxon>Enterobacterales</taxon>
        <taxon>Enterobacteriaceae</taxon>
        <taxon>Enterobacter</taxon>
        <taxon>Enterobacter cloacae complex</taxon>
    </lineage>
</organism>
<comment type="caution">
    <text evidence="1">The sequence shown here is derived from an EMBL/GenBank/DDBJ whole genome shotgun (WGS) entry which is preliminary data.</text>
</comment>
<feature type="non-terminal residue" evidence="1">
    <location>
        <position position="1"/>
    </location>
</feature>
<reference evidence="1 2" key="1">
    <citation type="journal article" date="2017" name="J. Antimicrob. Chemother.">
        <title>Characterization of the population structure, drug resistance mechanisms and plasmids of the community-associated Enterobacter cloacae complex in China.</title>
        <authorList>
            <person name="Zhou K."/>
            <person name="Yu W."/>
            <person name="Cao X."/>
            <person name="Shen P."/>
            <person name="Lu H."/>
            <person name="Luo Q."/>
            <person name="Rossen J.W.A."/>
            <person name="Xiao Y."/>
        </authorList>
    </citation>
    <scope>NUCLEOTIDE SEQUENCE [LARGE SCALE GENOMIC DNA]</scope>
    <source>
        <strain evidence="1 2">ECC904</strain>
    </source>
</reference>
<accession>A0A2J0Q0I5</accession>
<evidence type="ECO:0000313" key="2">
    <source>
        <dbReference type="Proteomes" id="UP000229974"/>
    </source>
</evidence>
<dbReference type="Proteomes" id="UP000229974">
    <property type="component" value="Unassembled WGS sequence"/>
</dbReference>
<sequence>VALVHCPARADLGTGRIFAVVAGNRQVIGEDILMPDAVVLLPVAARVFIDTPEADVRGQIFVILTGQLAGFAPGAAAGINKKSILGCHRLLLTPFQPERGLCGMGCPSPAATDAA</sequence>
<name>A0A2J0Q0I5_9ENTR</name>